<reference evidence="2" key="1">
    <citation type="submission" date="2022-11" db="UniProtKB">
        <authorList>
            <consortium name="WormBaseParasite"/>
        </authorList>
    </citation>
    <scope>IDENTIFICATION</scope>
</reference>
<evidence type="ECO:0000313" key="1">
    <source>
        <dbReference type="Proteomes" id="UP000887580"/>
    </source>
</evidence>
<evidence type="ECO:0000313" key="2">
    <source>
        <dbReference type="WBParaSite" id="PS1159_v2.g12786.t1"/>
    </source>
</evidence>
<dbReference type="WBParaSite" id="PS1159_v2.g12786.t1">
    <property type="protein sequence ID" value="PS1159_v2.g12786.t1"/>
    <property type="gene ID" value="PS1159_v2.g12786"/>
</dbReference>
<protein>
    <submittedName>
        <fullName evidence="2">Uncharacterized protein</fullName>
    </submittedName>
</protein>
<organism evidence="1 2">
    <name type="scientific">Panagrolaimus sp. PS1159</name>
    <dbReference type="NCBI Taxonomy" id="55785"/>
    <lineage>
        <taxon>Eukaryota</taxon>
        <taxon>Metazoa</taxon>
        <taxon>Ecdysozoa</taxon>
        <taxon>Nematoda</taxon>
        <taxon>Chromadorea</taxon>
        <taxon>Rhabditida</taxon>
        <taxon>Tylenchina</taxon>
        <taxon>Panagrolaimomorpha</taxon>
        <taxon>Panagrolaimoidea</taxon>
        <taxon>Panagrolaimidae</taxon>
        <taxon>Panagrolaimus</taxon>
    </lineage>
</organism>
<accession>A0AC35F171</accession>
<proteinExistence type="predicted"/>
<sequence>MFTLILIFTVIKCEDIFTELDRNDYVWPIADVSETSNTTDIECYREIKADGIGKIFKLHLGLTDKTKYRCIIKLPTPVDIQFLELNFADKRTFTRLLSGNTRSRPVLGSQPLYNDNPKDDYGEFTVQCLHGFIVVGNSQPNDSLTFLIKPLDDDAPIVSEEKCTKSYLDTRGERTLFF</sequence>
<dbReference type="Proteomes" id="UP000887580">
    <property type="component" value="Unplaced"/>
</dbReference>
<name>A0AC35F171_9BILA</name>